<evidence type="ECO:0000256" key="1">
    <source>
        <dbReference type="ARBA" id="ARBA00022723"/>
    </source>
</evidence>
<evidence type="ECO:0000259" key="8">
    <source>
        <dbReference type="PROSITE" id="PS50048"/>
    </source>
</evidence>
<dbReference type="Gene3D" id="4.10.240.10">
    <property type="entry name" value="Zn(2)-C6 fungal-type DNA-binding domain"/>
    <property type="match status" value="1"/>
</dbReference>
<evidence type="ECO:0000256" key="4">
    <source>
        <dbReference type="ARBA" id="ARBA00023125"/>
    </source>
</evidence>
<evidence type="ECO:0000313" key="10">
    <source>
        <dbReference type="Proteomes" id="UP000242525"/>
    </source>
</evidence>
<proteinExistence type="predicted"/>
<evidence type="ECO:0000256" key="3">
    <source>
        <dbReference type="ARBA" id="ARBA00023015"/>
    </source>
</evidence>
<feature type="compositionally biased region" description="Polar residues" evidence="7">
    <location>
        <begin position="154"/>
        <end position="182"/>
    </location>
</feature>
<sequence length="966" mass="109503">MELPYNGGFSSQKKSPFNFMTPDQDLVKAINSGMFGGDIQSDFTQPISSQIPDQSILNGGLSPSVDMNLEDVQNSHTQTNFTESTNAENSGIKKRKRRPKNCSFCRRRKLKCDRQHPCSNCVKRKIESTCSYANDSEDSPPLQVKISPIEMRTNGSETSLSQASISPSVSKTQTISRTMPTSSHRDSRQRAPQTSVTFSDFTEQNNNGKFTNSVGVGKNLSSEATQLKKRLDKMEKLVLSMMMEKNQPSDKSQSVSSDTSSSKGNSTDTSPSIDNSPLSRNSESETPPKLMNTCFSKESPNQNDDPSVLIPGMLKLDKKGKSVYHGDSHWGNLFNEVELLKELMERVTISKGCPITSSSEGETGTESEILENQEQTRDPIDFPFMNPGSSGMSPLDVLATIPARTTCDILIERYFLLCSPCFNIIHRPTFEKEYNDFWENPTSYELVWVSMFLGMMILALQSYYGNVPESLQGNGKPEEIWKTWMSGSEVCSYWGKIGLKPGLNNVRAIILWILGQASQRSNWDWAEAVCPSVGILVRVSQSMGLHRDPKWFVMSPFEAESRRKVWMVVQYLDTNMSIVQGLPTIISPTGMDVDPPINVNDSDLSPENDTLPIPLPFTNRTNITFTIFRNKIMKWSALILDLSSSVGPYAVKMQYDKILDTHALIRKEFLKAPEYLSTSVLKSDTRSCPPDLLLQRVWYEVDYLRLILTLHRQHGAMGMENIKYRRSREESLSASVRLMYLMEWCFGNEAQRVRENYYWVIGNIFMAHFLNGTIYLSLTLITYYDTFTVDQRIEQTRLVELSGKIFQEVGETMIPRFKTVTYMAKALLDELKNLFNLTHQQRVQLREERRMRGMRNDCTSAFSLDSEKLQKGLTLELSSNDSEVRFNKLLTSFNHLQHYDYRVAMANNGRSMDSRSTDWYPDITSPRASQDPMLNDASLGNSDLTNPANGDLTSEFLDSLYSVSYF</sequence>
<dbReference type="Pfam" id="PF00172">
    <property type="entry name" value="Zn_clus"/>
    <property type="match status" value="1"/>
</dbReference>
<feature type="compositionally biased region" description="Polar residues" evidence="7">
    <location>
        <begin position="938"/>
        <end position="948"/>
    </location>
</feature>
<evidence type="ECO:0000256" key="7">
    <source>
        <dbReference type="SAM" id="MobiDB-lite"/>
    </source>
</evidence>
<feature type="region of interest" description="Disordered" evidence="7">
    <location>
        <begin position="245"/>
        <end position="307"/>
    </location>
</feature>
<evidence type="ECO:0000256" key="5">
    <source>
        <dbReference type="ARBA" id="ARBA00023163"/>
    </source>
</evidence>
<keyword evidence="2" id="KW-0862">Zinc</keyword>
<dbReference type="GO" id="GO:0006351">
    <property type="term" value="P:DNA-templated transcription"/>
    <property type="evidence" value="ECO:0007669"/>
    <property type="project" value="InterPro"/>
</dbReference>
<dbReference type="STRING" id="1173061.A0A0J9XH01"/>
<feature type="compositionally biased region" description="Polar residues" evidence="7">
    <location>
        <begin position="273"/>
        <end position="285"/>
    </location>
</feature>
<dbReference type="GO" id="GO:0000978">
    <property type="term" value="F:RNA polymerase II cis-regulatory region sequence-specific DNA binding"/>
    <property type="evidence" value="ECO:0007669"/>
    <property type="project" value="TreeGrafter"/>
</dbReference>
<dbReference type="InterPro" id="IPR001138">
    <property type="entry name" value="Zn2Cys6_DnaBD"/>
</dbReference>
<keyword evidence="6" id="KW-0539">Nucleus</keyword>
<dbReference type="SMART" id="SM00906">
    <property type="entry name" value="Fungal_trans"/>
    <property type="match status" value="1"/>
</dbReference>
<dbReference type="CDD" id="cd12148">
    <property type="entry name" value="fungal_TF_MHR"/>
    <property type="match status" value="1"/>
</dbReference>
<keyword evidence="1" id="KW-0479">Metal-binding</keyword>
<dbReference type="PROSITE" id="PS50048">
    <property type="entry name" value="ZN2_CY6_FUNGAL_2"/>
    <property type="match status" value="1"/>
</dbReference>
<feature type="region of interest" description="Disordered" evidence="7">
    <location>
        <begin position="912"/>
        <end position="948"/>
    </location>
</feature>
<gene>
    <name evidence="9" type="ORF">BN980_GECA16s00439g</name>
</gene>
<dbReference type="Proteomes" id="UP000242525">
    <property type="component" value="Unassembled WGS sequence"/>
</dbReference>
<dbReference type="OrthoDB" id="4085040at2759"/>
<feature type="compositionally biased region" description="Polar residues" evidence="7">
    <location>
        <begin position="77"/>
        <end position="89"/>
    </location>
</feature>
<dbReference type="GO" id="GO:0001228">
    <property type="term" value="F:DNA-binding transcription activator activity, RNA polymerase II-specific"/>
    <property type="evidence" value="ECO:0007669"/>
    <property type="project" value="TreeGrafter"/>
</dbReference>
<dbReference type="PANTHER" id="PTHR31944">
    <property type="entry name" value="HEME-RESPONSIVE ZINC FINGER TRANSCRIPTION FACTOR HAP1"/>
    <property type="match status" value="1"/>
</dbReference>
<dbReference type="EMBL" id="CCBN010000016">
    <property type="protein sequence ID" value="CDO56622.1"/>
    <property type="molecule type" value="Genomic_DNA"/>
</dbReference>
<accession>A0A0J9XH01</accession>
<reference evidence="9" key="1">
    <citation type="submission" date="2014-03" db="EMBL/GenBank/DDBJ databases">
        <authorList>
            <person name="Casaregola S."/>
        </authorList>
    </citation>
    <scope>NUCLEOTIDE SEQUENCE [LARGE SCALE GENOMIC DNA]</scope>
    <source>
        <strain evidence="9">CLIB 918</strain>
    </source>
</reference>
<feature type="compositionally biased region" description="Polar residues" evidence="7">
    <location>
        <begin position="293"/>
        <end position="305"/>
    </location>
</feature>
<dbReference type="InterPro" id="IPR007219">
    <property type="entry name" value="XnlR_reg_dom"/>
</dbReference>
<dbReference type="AlphaFoldDB" id="A0A0J9XH01"/>
<keyword evidence="3" id="KW-0805">Transcription regulation</keyword>
<evidence type="ECO:0000313" key="9">
    <source>
        <dbReference type="EMBL" id="CDO56622.1"/>
    </source>
</evidence>
<evidence type="ECO:0000256" key="2">
    <source>
        <dbReference type="ARBA" id="ARBA00022833"/>
    </source>
</evidence>
<keyword evidence="10" id="KW-1185">Reference proteome</keyword>
<protein>
    <recommendedName>
        <fullName evidence="8">Zn(2)-C6 fungal-type domain-containing protein</fullName>
    </recommendedName>
</protein>
<name>A0A0J9XH01_GEOCN</name>
<dbReference type="InterPro" id="IPR051430">
    <property type="entry name" value="Fungal_TF_Env_Response"/>
</dbReference>
<keyword evidence="4" id="KW-0238">DNA-binding</keyword>
<feature type="region of interest" description="Disordered" evidence="7">
    <location>
        <begin position="77"/>
        <end position="99"/>
    </location>
</feature>
<dbReference type="PANTHER" id="PTHR31944:SF131">
    <property type="entry name" value="HEME-RESPONSIVE ZINC FINGER TRANSCRIPTION FACTOR HAP1"/>
    <property type="match status" value="1"/>
</dbReference>
<dbReference type="CDD" id="cd00067">
    <property type="entry name" value="GAL4"/>
    <property type="match status" value="1"/>
</dbReference>
<dbReference type="GO" id="GO:0008270">
    <property type="term" value="F:zinc ion binding"/>
    <property type="evidence" value="ECO:0007669"/>
    <property type="project" value="InterPro"/>
</dbReference>
<feature type="domain" description="Zn(2)-C6 fungal-type" evidence="8">
    <location>
        <begin position="101"/>
        <end position="132"/>
    </location>
</feature>
<comment type="caution">
    <text evidence="9">The sequence shown here is derived from an EMBL/GenBank/DDBJ whole genome shotgun (WGS) entry which is preliminary data.</text>
</comment>
<evidence type="ECO:0000256" key="6">
    <source>
        <dbReference type="ARBA" id="ARBA00023242"/>
    </source>
</evidence>
<feature type="compositionally biased region" description="Low complexity" evidence="7">
    <location>
        <begin position="249"/>
        <end position="272"/>
    </location>
</feature>
<keyword evidence="5" id="KW-0804">Transcription</keyword>
<dbReference type="InterPro" id="IPR036864">
    <property type="entry name" value="Zn2-C6_fun-type_DNA-bd_sf"/>
</dbReference>
<organism evidence="9 10">
    <name type="scientific">Geotrichum candidum</name>
    <name type="common">Oospora lactis</name>
    <name type="synonym">Dipodascus geotrichum</name>
    <dbReference type="NCBI Taxonomy" id="1173061"/>
    <lineage>
        <taxon>Eukaryota</taxon>
        <taxon>Fungi</taxon>
        <taxon>Dikarya</taxon>
        <taxon>Ascomycota</taxon>
        <taxon>Saccharomycotina</taxon>
        <taxon>Dipodascomycetes</taxon>
        <taxon>Dipodascales</taxon>
        <taxon>Dipodascaceae</taxon>
        <taxon>Geotrichum</taxon>
    </lineage>
</organism>
<dbReference type="Pfam" id="PF04082">
    <property type="entry name" value="Fungal_trans"/>
    <property type="match status" value="1"/>
</dbReference>
<dbReference type="SMART" id="SM00066">
    <property type="entry name" value="GAL4"/>
    <property type="match status" value="1"/>
</dbReference>
<dbReference type="GO" id="GO:0005634">
    <property type="term" value="C:nucleus"/>
    <property type="evidence" value="ECO:0007669"/>
    <property type="project" value="TreeGrafter"/>
</dbReference>
<dbReference type="SUPFAM" id="SSF57701">
    <property type="entry name" value="Zn2/Cys6 DNA-binding domain"/>
    <property type="match status" value="1"/>
</dbReference>
<feature type="compositionally biased region" description="Polar residues" evidence="7">
    <location>
        <begin position="190"/>
        <end position="216"/>
    </location>
</feature>
<feature type="region of interest" description="Disordered" evidence="7">
    <location>
        <begin position="154"/>
        <end position="216"/>
    </location>
</feature>